<evidence type="ECO:0000313" key="8">
    <source>
        <dbReference type="Proteomes" id="UP000796880"/>
    </source>
</evidence>
<comment type="caution">
    <text evidence="7">The sequence shown here is derived from an EMBL/GenBank/DDBJ whole genome shotgun (WGS) entry which is preliminary data.</text>
</comment>
<keyword evidence="3" id="KW-0460">Magnesium</keyword>
<dbReference type="InterPro" id="IPR034741">
    <property type="entry name" value="Terpene_cyclase-like_1_C"/>
</dbReference>
<evidence type="ECO:0000256" key="2">
    <source>
        <dbReference type="ARBA" id="ARBA00022723"/>
    </source>
</evidence>
<dbReference type="Pfam" id="PF03936">
    <property type="entry name" value="Terpene_synth_C"/>
    <property type="match status" value="1"/>
</dbReference>
<protein>
    <submittedName>
        <fullName evidence="7">Uncharacterized protein</fullName>
    </submittedName>
</protein>
<comment type="cofactor">
    <cofactor evidence="1">
        <name>Mg(2+)</name>
        <dbReference type="ChEBI" id="CHEBI:18420"/>
    </cofactor>
</comment>
<dbReference type="GO" id="GO:0016102">
    <property type="term" value="P:diterpenoid biosynthetic process"/>
    <property type="evidence" value="ECO:0007669"/>
    <property type="project" value="InterPro"/>
</dbReference>
<feature type="domain" description="Terpene synthase metal-binding" evidence="6">
    <location>
        <begin position="296"/>
        <end position="535"/>
    </location>
</feature>
<dbReference type="InterPro" id="IPR044814">
    <property type="entry name" value="Terpene_cyclase_plant_C1"/>
</dbReference>
<dbReference type="Proteomes" id="UP000796880">
    <property type="component" value="Unassembled WGS sequence"/>
</dbReference>
<dbReference type="OrthoDB" id="1153897at2759"/>
<evidence type="ECO:0000259" key="5">
    <source>
        <dbReference type="Pfam" id="PF01397"/>
    </source>
</evidence>
<dbReference type="PANTHER" id="PTHR31225">
    <property type="entry name" value="OS04G0344100 PROTEIN-RELATED"/>
    <property type="match status" value="1"/>
</dbReference>
<feature type="domain" description="Terpene synthase N-terminal" evidence="5">
    <location>
        <begin position="62"/>
        <end position="239"/>
    </location>
</feature>
<dbReference type="EMBL" id="VOIH02000003">
    <property type="protein sequence ID" value="KAF3451715.1"/>
    <property type="molecule type" value="Genomic_DNA"/>
</dbReference>
<sequence>MAVLVHYLLPSCCSLTPRNGIQRACPGSGTQRFGVVQCLAKQQTSNIQDANRQLANFKPSSWSYDYLQSLKEYYTHEAFEDRAKELRKEVKSMISNEKTEFLTTLELIDDIERLGLAYHFEEEIQRALSKCVSLVSNNQTLTETSLHATALRFRLFRQHGYEVSQDIFRSFMDQNGSFKESISEDAKGMLSLHEASHLGYEGEEVVDEAKAFTTKHLKVLRGDSSTINSYLSQRVNHALEIPLHHRIQRLETWWFIGAYSKRSDANQLLLDAAKLDFNLAQSTHKSDLKDLARWWKGLGLAKKLSFSRDRLMESFFWALGMVNGTQYSKQRKGITKAFYLVTVIDDVYDVYGTLDELELFTNTVERWDVVSAVNNLPDYMKLCFLALYNAVNETAYDALKDHGHNNLLYLTKAWADLCKAFLVEAKWSKSKYSPTLEQYLENAWISVSGVVLLASYFVLSDNITKQGLESLQSHHNLLRWPCIIFRLTNDLATSTAEIQRGETTNSISCSMRQYGHSEECARKYLRDMIDETWKKLNKEIADHHDDGDSPFPKHFLDTTVNLARISECQYQYGDGHGDPDQRSEERVLSLIIHPIE</sequence>
<keyword evidence="2" id="KW-0479">Metal-binding</keyword>
<dbReference type="GO" id="GO:0000287">
    <property type="term" value="F:magnesium ion binding"/>
    <property type="evidence" value="ECO:0007669"/>
    <property type="project" value="InterPro"/>
</dbReference>
<dbReference type="InterPro" id="IPR008949">
    <property type="entry name" value="Isoprenoid_synthase_dom_sf"/>
</dbReference>
<dbReference type="SUPFAM" id="SSF48576">
    <property type="entry name" value="Terpenoid synthases"/>
    <property type="match status" value="1"/>
</dbReference>
<keyword evidence="4" id="KW-0456">Lyase</keyword>
<dbReference type="Gene3D" id="1.10.600.10">
    <property type="entry name" value="Farnesyl Diphosphate Synthase"/>
    <property type="match status" value="1"/>
</dbReference>
<accession>A0A8K0MNC6</accession>
<gene>
    <name evidence="7" type="ORF">FNV43_RR07811</name>
</gene>
<evidence type="ECO:0000256" key="1">
    <source>
        <dbReference type="ARBA" id="ARBA00001946"/>
    </source>
</evidence>
<dbReference type="Pfam" id="PF01397">
    <property type="entry name" value="Terpene_synth"/>
    <property type="match status" value="1"/>
</dbReference>
<keyword evidence="8" id="KW-1185">Reference proteome</keyword>
<dbReference type="InterPro" id="IPR036965">
    <property type="entry name" value="Terpene_synth_N_sf"/>
</dbReference>
<proteinExistence type="predicted"/>
<evidence type="ECO:0000313" key="7">
    <source>
        <dbReference type="EMBL" id="KAF3451715.1"/>
    </source>
</evidence>
<reference evidence="7" key="1">
    <citation type="submission" date="2020-03" db="EMBL/GenBank/DDBJ databases">
        <title>A high-quality chromosome-level genome assembly of a woody plant with both climbing and erect habits, Rhamnella rubrinervis.</title>
        <authorList>
            <person name="Lu Z."/>
            <person name="Yang Y."/>
            <person name="Zhu X."/>
            <person name="Sun Y."/>
        </authorList>
    </citation>
    <scope>NUCLEOTIDE SEQUENCE</scope>
    <source>
        <strain evidence="7">BYM</strain>
        <tissue evidence="7">Leaf</tissue>
    </source>
</reference>
<dbReference type="InterPro" id="IPR001906">
    <property type="entry name" value="Terpene_synth_N"/>
</dbReference>
<dbReference type="InterPro" id="IPR050148">
    <property type="entry name" value="Terpene_synthase-like"/>
</dbReference>
<evidence type="ECO:0000256" key="3">
    <source>
        <dbReference type="ARBA" id="ARBA00022842"/>
    </source>
</evidence>
<evidence type="ECO:0000256" key="4">
    <source>
        <dbReference type="ARBA" id="ARBA00023239"/>
    </source>
</evidence>
<organism evidence="7 8">
    <name type="scientific">Rhamnella rubrinervis</name>
    <dbReference type="NCBI Taxonomy" id="2594499"/>
    <lineage>
        <taxon>Eukaryota</taxon>
        <taxon>Viridiplantae</taxon>
        <taxon>Streptophyta</taxon>
        <taxon>Embryophyta</taxon>
        <taxon>Tracheophyta</taxon>
        <taxon>Spermatophyta</taxon>
        <taxon>Magnoliopsida</taxon>
        <taxon>eudicotyledons</taxon>
        <taxon>Gunneridae</taxon>
        <taxon>Pentapetalae</taxon>
        <taxon>rosids</taxon>
        <taxon>fabids</taxon>
        <taxon>Rosales</taxon>
        <taxon>Rhamnaceae</taxon>
        <taxon>rhamnoid group</taxon>
        <taxon>Rhamneae</taxon>
        <taxon>Rhamnella</taxon>
    </lineage>
</organism>
<dbReference type="AlphaFoldDB" id="A0A8K0MNC6"/>
<dbReference type="SFLD" id="SFLDG01019">
    <property type="entry name" value="Terpene_Cyclase_Like_1_C_Termi"/>
    <property type="match status" value="1"/>
</dbReference>
<evidence type="ECO:0000259" key="6">
    <source>
        <dbReference type="Pfam" id="PF03936"/>
    </source>
</evidence>
<dbReference type="CDD" id="cd00684">
    <property type="entry name" value="Terpene_cyclase_plant_C1"/>
    <property type="match status" value="1"/>
</dbReference>
<dbReference type="PANTHER" id="PTHR31225:SF252">
    <property type="entry name" value="TERPENE SYNTHASE 12-RELATED"/>
    <property type="match status" value="1"/>
</dbReference>
<dbReference type="SFLD" id="SFLDS00005">
    <property type="entry name" value="Isoprenoid_Synthase_Type_I"/>
    <property type="match status" value="1"/>
</dbReference>
<dbReference type="InterPro" id="IPR008930">
    <property type="entry name" value="Terpenoid_cyclase/PrenylTrfase"/>
</dbReference>
<dbReference type="GO" id="GO:0010333">
    <property type="term" value="F:terpene synthase activity"/>
    <property type="evidence" value="ECO:0007669"/>
    <property type="project" value="InterPro"/>
</dbReference>
<dbReference type="SUPFAM" id="SSF48239">
    <property type="entry name" value="Terpenoid cyclases/Protein prenyltransferases"/>
    <property type="match status" value="1"/>
</dbReference>
<name>A0A8K0MNC6_9ROSA</name>
<dbReference type="InterPro" id="IPR005630">
    <property type="entry name" value="Terpene_synthase_metal-bd"/>
</dbReference>
<dbReference type="FunFam" id="1.50.10.130:FF:000001">
    <property type="entry name" value="Isoprene synthase, chloroplastic"/>
    <property type="match status" value="1"/>
</dbReference>
<dbReference type="FunFam" id="1.10.600.10:FF:000007">
    <property type="entry name" value="Isoprene synthase, chloroplastic"/>
    <property type="match status" value="1"/>
</dbReference>
<dbReference type="Gene3D" id="1.50.10.130">
    <property type="entry name" value="Terpene synthase, N-terminal domain"/>
    <property type="match status" value="1"/>
</dbReference>